<dbReference type="Proteomes" id="UP000032304">
    <property type="component" value="Chromosome 3"/>
</dbReference>
<evidence type="ECO:0000313" key="2">
    <source>
        <dbReference type="Proteomes" id="UP000032304"/>
    </source>
</evidence>
<dbReference type="Gramene" id="KJB18886">
    <property type="protein sequence ID" value="KJB18886"/>
    <property type="gene ID" value="B456_003G073900"/>
</dbReference>
<evidence type="ECO:0000313" key="1">
    <source>
        <dbReference type="EMBL" id="KJB18886.1"/>
    </source>
</evidence>
<dbReference type="AlphaFoldDB" id="A0A0D2QPN6"/>
<protein>
    <submittedName>
        <fullName evidence="1">Uncharacterized protein</fullName>
    </submittedName>
</protein>
<reference evidence="1 2" key="1">
    <citation type="journal article" date="2012" name="Nature">
        <title>Repeated polyploidization of Gossypium genomes and the evolution of spinnable cotton fibres.</title>
        <authorList>
            <person name="Paterson A.H."/>
            <person name="Wendel J.F."/>
            <person name="Gundlach H."/>
            <person name="Guo H."/>
            <person name="Jenkins J."/>
            <person name="Jin D."/>
            <person name="Llewellyn D."/>
            <person name="Showmaker K.C."/>
            <person name="Shu S."/>
            <person name="Udall J."/>
            <person name="Yoo M.J."/>
            <person name="Byers R."/>
            <person name="Chen W."/>
            <person name="Doron-Faigenboim A."/>
            <person name="Duke M.V."/>
            <person name="Gong L."/>
            <person name="Grimwood J."/>
            <person name="Grover C."/>
            <person name="Grupp K."/>
            <person name="Hu G."/>
            <person name="Lee T.H."/>
            <person name="Li J."/>
            <person name="Lin L."/>
            <person name="Liu T."/>
            <person name="Marler B.S."/>
            <person name="Page J.T."/>
            <person name="Roberts A.W."/>
            <person name="Romanel E."/>
            <person name="Sanders W.S."/>
            <person name="Szadkowski E."/>
            <person name="Tan X."/>
            <person name="Tang H."/>
            <person name="Xu C."/>
            <person name="Wang J."/>
            <person name="Wang Z."/>
            <person name="Zhang D."/>
            <person name="Zhang L."/>
            <person name="Ashrafi H."/>
            <person name="Bedon F."/>
            <person name="Bowers J.E."/>
            <person name="Brubaker C.L."/>
            <person name="Chee P.W."/>
            <person name="Das S."/>
            <person name="Gingle A.R."/>
            <person name="Haigler C.H."/>
            <person name="Harker D."/>
            <person name="Hoffmann L.V."/>
            <person name="Hovav R."/>
            <person name="Jones D.C."/>
            <person name="Lemke C."/>
            <person name="Mansoor S."/>
            <person name="ur Rahman M."/>
            <person name="Rainville L.N."/>
            <person name="Rambani A."/>
            <person name="Reddy U.K."/>
            <person name="Rong J.K."/>
            <person name="Saranga Y."/>
            <person name="Scheffler B.E."/>
            <person name="Scheffler J.A."/>
            <person name="Stelly D.M."/>
            <person name="Triplett B.A."/>
            <person name="Van Deynze A."/>
            <person name="Vaslin M.F."/>
            <person name="Waghmare V.N."/>
            <person name="Walford S.A."/>
            <person name="Wright R.J."/>
            <person name="Zaki E.A."/>
            <person name="Zhang T."/>
            <person name="Dennis E.S."/>
            <person name="Mayer K.F."/>
            <person name="Peterson D.G."/>
            <person name="Rokhsar D.S."/>
            <person name="Wang X."/>
            <person name="Schmutz J."/>
        </authorList>
    </citation>
    <scope>NUCLEOTIDE SEQUENCE [LARGE SCALE GENOMIC DNA]</scope>
</reference>
<dbReference type="EMBL" id="CM001742">
    <property type="protein sequence ID" value="KJB18886.1"/>
    <property type="molecule type" value="Genomic_DNA"/>
</dbReference>
<organism evidence="1 2">
    <name type="scientific">Gossypium raimondii</name>
    <name type="common">Peruvian cotton</name>
    <name type="synonym">Gossypium klotzschianum subsp. raimondii</name>
    <dbReference type="NCBI Taxonomy" id="29730"/>
    <lineage>
        <taxon>Eukaryota</taxon>
        <taxon>Viridiplantae</taxon>
        <taxon>Streptophyta</taxon>
        <taxon>Embryophyta</taxon>
        <taxon>Tracheophyta</taxon>
        <taxon>Spermatophyta</taxon>
        <taxon>Magnoliopsida</taxon>
        <taxon>eudicotyledons</taxon>
        <taxon>Gunneridae</taxon>
        <taxon>Pentapetalae</taxon>
        <taxon>rosids</taxon>
        <taxon>malvids</taxon>
        <taxon>Malvales</taxon>
        <taxon>Malvaceae</taxon>
        <taxon>Malvoideae</taxon>
        <taxon>Gossypium</taxon>
    </lineage>
</organism>
<proteinExistence type="predicted"/>
<gene>
    <name evidence="1" type="ORF">B456_003G073900</name>
</gene>
<name>A0A0D2QPN6_GOSRA</name>
<accession>A0A0D2QPN6</accession>
<keyword evidence="2" id="KW-1185">Reference proteome</keyword>
<sequence>MSKHEKKIYTVFNIGVRTSKGKPVFIFIIFWRNRIKLPSIKMVSFRIWEKWGEKDKTQIPDIRCYKKTKLKSKKMKENKIRPWIGVIFEVVKVLTMAVAPPDCNEAKGKEKNNSFLVQN</sequence>